<dbReference type="EMBL" id="BTSY01000005">
    <property type="protein sequence ID" value="GMT27850.1"/>
    <property type="molecule type" value="Genomic_DNA"/>
</dbReference>
<comment type="catalytic activity">
    <reaction evidence="10 11">
        <text>N(6)-L-threonylcarbamoyladenosine(37) in tRNA + (sulfur carrier)-SH + AH2 + 2 S-adenosyl-L-methionine = 2-methylsulfanyl-N(6)-L-threonylcarbamoyladenosine(37) in tRNA + (sulfur carrier)-H + 5'-deoxyadenosine + L-methionine + A + S-adenosyl-L-homocysteine + 2 H(+)</text>
        <dbReference type="Rhea" id="RHEA:37075"/>
        <dbReference type="Rhea" id="RHEA-COMP:10163"/>
        <dbReference type="Rhea" id="RHEA-COMP:11092"/>
        <dbReference type="Rhea" id="RHEA-COMP:14737"/>
        <dbReference type="Rhea" id="RHEA-COMP:14739"/>
        <dbReference type="ChEBI" id="CHEBI:13193"/>
        <dbReference type="ChEBI" id="CHEBI:15378"/>
        <dbReference type="ChEBI" id="CHEBI:17319"/>
        <dbReference type="ChEBI" id="CHEBI:17499"/>
        <dbReference type="ChEBI" id="CHEBI:29917"/>
        <dbReference type="ChEBI" id="CHEBI:57844"/>
        <dbReference type="ChEBI" id="CHEBI:57856"/>
        <dbReference type="ChEBI" id="CHEBI:59789"/>
        <dbReference type="ChEBI" id="CHEBI:64428"/>
        <dbReference type="ChEBI" id="CHEBI:74418"/>
        <dbReference type="ChEBI" id="CHEBI:74420"/>
        <dbReference type="EC" id="2.8.4.5"/>
    </reaction>
</comment>
<dbReference type="InterPro" id="IPR038135">
    <property type="entry name" value="Methylthiotransferase_N_sf"/>
</dbReference>
<feature type="region of interest" description="Disordered" evidence="12">
    <location>
        <begin position="1"/>
        <end position="22"/>
    </location>
</feature>
<feature type="region of interest" description="Disordered" evidence="12">
    <location>
        <begin position="470"/>
        <end position="492"/>
    </location>
</feature>
<keyword evidence="11" id="KW-1133">Transmembrane helix</keyword>
<feature type="domain" description="Radical SAM core" evidence="15">
    <location>
        <begin position="177"/>
        <end position="408"/>
    </location>
</feature>
<feature type="domain" description="MTTase N-terminal" evidence="14">
    <location>
        <begin position="47"/>
        <end position="155"/>
    </location>
</feature>
<evidence type="ECO:0000256" key="8">
    <source>
        <dbReference type="ARBA" id="ARBA00023004"/>
    </source>
</evidence>
<dbReference type="SMART" id="SM00729">
    <property type="entry name" value="Elp3"/>
    <property type="match status" value="1"/>
</dbReference>
<gene>
    <name evidence="16" type="ORF">PFISCL1PPCAC_19147</name>
</gene>
<dbReference type="InterPro" id="IPR005839">
    <property type="entry name" value="Methylthiotransferase"/>
</dbReference>
<name>A0AAV5WB30_9BILA</name>
<evidence type="ECO:0000256" key="2">
    <source>
        <dbReference type="ARBA" id="ARBA00008616"/>
    </source>
</evidence>
<dbReference type="AlphaFoldDB" id="A0AAV5WB30"/>
<keyword evidence="7 11" id="KW-0479">Metal-binding</keyword>
<comment type="similarity">
    <text evidence="2 11">Belongs to the methylthiotransferase family. CDKAL1 subfamily.</text>
</comment>
<dbReference type="InterPro" id="IPR020612">
    <property type="entry name" value="Methylthiotransferase_CS"/>
</dbReference>
<protein>
    <recommendedName>
        <fullName evidence="11">tRNA-t(6)A37 methylthiotransferase</fullName>
        <ecNumber evidence="11">2.8.4.5</ecNumber>
    </recommendedName>
</protein>
<dbReference type="PANTHER" id="PTHR11918">
    <property type="entry name" value="RADICAL SAM PROTEINS"/>
    <property type="match status" value="1"/>
</dbReference>
<dbReference type="GO" id="GO:0051539">
    <property type="term" value="F:4 iron, 4 sulfur cluster binding"/>
    <property type="evidence" value="ECO:0007669"/>
    <property type="project" value="UniProtKB-UniRule"/>
</dbReference>
<dbReference type="FunFam" id="3.40.50.12160:FF:000003">
    <property type="entry name" value="CDK5 regulatory subunit-associated protein 1"/>
    <property type="match status" value="1"/>
</dbReference>
<dbReference type="PANTHER" id="PTHR11918:SF45">
    <property type="entry name" value="THREONYLCARBAMOYLADENOSINE TRNA METHYLTHIOTRANSFERASE"/>
    <property type="match status" value="1"/>
</dbReference>
<evidence type="ECO:0000256" key="9">
    <source>
        <dbReference type="ARBA" id="ARBA00023014"/>
    </source>
</evidence>
<dbReference type="GO" id="GO:0035598">
    <property type="term" value="F:tRNA (N(6)-L-threonylcarbamoyladenosine(37)-C(2))-methylthiotransferase activity"/>
    <property type="evidence" value="ECO:0007669"/>
    <property type="project" value="UniProtKB-UniRule"/>
</dbReference>
<keyword evidence="9 11" id="KW-0411">Iron-sulfur</keyword>
<keyword evidence="11" id="KW-0812">Transmembrane</keyword>
<dbReference type="PROSITE" id="PS50926">
    <property type="entry name" value="TRAM"/>
    <property type="match status" value="1"/>
</dbReference>
<evidence type="ECO:0000259" key="13">
    <source>
        <dbReference type="PROSITE" id="PS50926"/>
    </source>
</evidence>
<dbReference type="SFLD" id="SFLDG01082">
    <property type="entry name" value="B12-binding_domain_containing"/>
    <property type="match status" value="1"/>
</dbReference>
<evidence type="ECO:0000256" key="6">
    <source>
        <dbReference type="ARBA" id="ARBA00022694"/>
    </source>
</evidence>
<keyword evidence="8 11" id="KW-0408">Iron</keyword>
<reference evidence="16" key="1">
    <citation type="submission" date="2023-10" db="EMBL/GenBank/DDBJ databases">
        <title>Genome assembly of Pristionchus species.</title>
        <authorList>
            <person name="Yoshida K."/>
            <person name="Sommer R.J."/>
        </authorList>
    </citation>
    <scope>NUCLEOTIDE SEQUENCE</scope>
    <source>
        <strain evidence="16">RS5133</strain>
    </source>
</reference>
<dbReference type="PROSITE" id="PS01278">
    <property type="entry name" value="MTTASE_RADICAL"/>
    <property type="match status" value="1"/>
</dbReference>
<evidence type="ECO:0000256" key="12">
    <source>
        <dbReference type="SAM" id="MobiDB-lite"/>
    </source>
</evidence>
<dbReference type="InterPro" id="IPR023404">
    <property type="entry name" value="rSAM_horseshoe"/>
</dbReference>
<proteinExistence type="inferred from homology"/>
<accession>A0AAV5WB30</accession>
<dbReference type="GO" id="GO:0046872">
    <property type="term" value="F:metal ion binding"/>
    <property type="evidence" value="ECO:0007669"/>
    <property type="project" value="UniProtKB-UniRule"/>
</dbReference>
<dbReference type="InterPro" id="IPR006466">
    <property type="entry name" value="MiaB-like_arc_euk"/>
</dbReference>
<dbReference type="Gene3D" id="3.40.50.12160">
    <property type="entry name" value="Methylthiotransferase, N-terminal domain"/>
    <property type="match status" value="1"/>
</dbReference>
<dbReference type="NCBIfam" id="TIGR00089">
    <property type="entry name" value="MiaB/RimO family radical SAM methylthiotransferase"/>
    <property type="match status" value="1"/>
</dbReference>
<keyword evidence="6 11" id="KW-0819">tRNA processing</keyword>
<feature type="compositionally biased region" description="Basic and acidic residues" evidence="12">
    <location>
        <begin position="12"/>
        <end position="22"/>
    </location>
</feature>
<dbReference type="InterPro" id="IPR007197">
    <property type="entry name" value="rSAM"/>
</dbReference>
<feature type="compositionally biased region" description="Acidic residues" evidence="12">
    <location>
        <begin position="470"/>
        <end position="484"/>
    </location>
</feature>
<dbReference type="Gene3D" id="3.80.30.20">
    <property type="entry name" value="tm_1862 like domain"/>
    <property type="match status" value="1"/>
</dbReference>
<evidence type="ECO:0000256" key="4">
    <source>
        <dbReference type="ARBA" id="ARBA00022679"/>
    </source>
</evidence>
<dbReference type="GO" id="GO:0005789">
    <property type="term" value="C:endoplasmic reticulum membrane"/>
    <property type="evidence" value="ECO:0007669"/>
    <property type="project" value="UniProtKB-SubCell"/>
</dbReference>
<keyword evidence="3 11" id="KW-0004">4Fe-4S</keyword>
<evidence type="ECO:0000256" key="5">
    <source>
        <dbReference type="ARBA" id="ARBA00022691"/>
    </source>
</evidence>
<comment type="cofactor">
    <cofactor evidence="11">
        <name>[4Fe-4S] cluster</name>
        <dbReference type="ChEBI" id="CHEBI:49883"/>
    </cofactor>
    <text evidence="11">Binds 1 or 2 [4Fe-4S] cluster. One cluster is coordinated with 3 cysteines and an exchangeable S-adenosyl-L-methionine.</text>
</comment>
<feature type="transmembrane region" description="Helical" evidence="11">
    <location>
        <begin position="526"/>
        <end position="545"/>
    </location>
</feature>
<evidence type="ECO:0000313" key="16">
    <source>
        <dbReference type="EMBL" id="GMT27850.1"/>
    </source>
</evidence>
<dbReference type="InterPro" id="IPR002792">
    <property type="entry name" value="TRAM_dom"/>
</dbReference>
<keyword evidence="11" id="KW-0256">Endoplasmic reticulum</keyword>
<dbReference type="Pfam" id="PF04055">
    <property type="entry name" value="Radical_SAM"/>
    <property type="match status" value="1"/>
</dbReference>
<keyword evidence="4 11" id="KW-0808">Transferase</keyword>
<dbReference type="CDD" id="cd01335">
    <property type="entry name" value="Radical_SAM"/>
    <property type="match status" value="1"/>
</dbReference>
<dbReference type="FunFam" id="3.80.30.20:FF:000002">
    <property type="entry name" value="threonylcarbamoyladenosine tRNA methylthiotransferase isoform X2"/>
    <property type="match status" value="1"/>
</dbReference>
<evidence type="ECO:0000313" key="17">
    <source>
        <dbReference type="Proteomes" id="UP001432322"/>
    </source>
</evidence>
<dbReference type="PROSITE" id="PS51918">
    <property type="entry name" value="RADICAL_SAM"/>
    <property type="match status" value="1"/>
</dbReference>
<dbReference type="PROSITE" id="PS51449">
    <property type="entry name" value="MTTASE_N"/>
    <property type="match status" value="1"/>
</dbReference>
<dbReference type="InterPro" id="IPR013848">
    <property type="entry name" value="Methylthiotransferase_N"/>
</dbReference>
<evidence type="ECO:0000256" key="11">
    <source>
        <dbReference type="RuleBase" id="RU368081"/>
    </source>
</evidence>
<organism evidence="16 17">
    <name type="scientific">Pristionchus fissidentatus</name>
    <dbReference type="NCBI Taxonomy" id="1538716"/>
    <lineage>
        <taxon>Eukaryota</taxon>
        <taxon>Metazoa</taxon>
        <taxon>Ecdysozoa</taxon>
        <taxon>Nematoda</taxon>
        <taxon>Chromadorea</taxon>
        <taxon>Rhabditida</taxon>
        <taxon>Rhabditina</taxon>
        <taxon>Diplogasteromorpha</taxon>
        <taxon>Diplogasteroidea</taxon>
        <taxon>Neodiplogasteridae</taxon>
        <taxon>Pristionchus</taxon>
    </lineage>
</organism>
<dbReference type="SFLD" id="SFLDS00029">
    <property type="entry name" value="Radical_SAM"/>
    <property type="match status" value="1"/>
</dbReference>
<comment type="subcellular location">
    <subcellularLocation>
        <location evidence="11">Endoplasmic reticulum membrane</location>
        <topology evidence="11">Single-pass membrane protein</topology>
    </subcellularLocation>
</comment>
<evidence type="ECO:0000256" key="3">
    <source>
        <dbReference type="ARBA" id="ARBA00022485"/>
    </source>
</evidence>
<dbReference type="Pfam" id="PF00919">
    <property type="entry name" value="UPF0004"/>
    <property type="match status" value="1"/>
</dbReference>
<evidence type="ECO:0000256" key="1">
    <source>
        <dbReference type="ARBA" id="ARBA00002399"/>
    </source>
</evidence>
<dbReference type="SUPFAM" id="SSF102114">
    <property type="entry name" value="Radical SAM enzymes"/>
    <property type="match status" value="1"/>
</dbReference>
<dbReference type="InterPro" id="IPR058240">
    <property type="entry name" value="rSAM_sf"/>
</dbReference>
<keyword evidence="11" id="KW-0472">Membrane</keyword>
<sequence>MGDIEDFVGDSPKGEEEEKIEVKVTRRKIRPQKKMEMAAGDAPPPLASVWVRTWGCSHNVSDSEYMSGILAQKGYAVVGDSDAADVWVLNSCTVKTPSEDQAVNLVRSAKEKGKRVVMAGCVSQADSSAEWLQDVSIVGVKQIDQIEEAVKGSLEGKSVRILTRNRPHAPLDLPKIRKNPLVEVLAISTGCLNRCTYCKTKAARGDLRSISLEDLVARAQQAFEEGVKELWLTSEDLGAWGRDIGLVIPDLLQALVEVIPEGCRMRLGMTNPPYIMDHLHEIAEILQHPRVYRFLHIPIQSASDEVLRHMKREYTVDDFCKAVDYLLERVPDLYIATDFICAYPTETRKDYEESMALVRRYHFPSLFINQYYPRSGTPAAALPRVDAKEAKARTAEMSAYFRGYSRFDESRVGTEETVLICESAADGVHLVGHSASYEQILVPRRCGMGRERRVRITSVGKFHMMGEPVDDLSDAEESEEEEEVPQGTMMTSSAARPEVIATNGVEEGLEEGGIDWVQRMETAKKLAIIVGFLAFLIRVFFPSFVEQLRKW</sequence>
<evidence type="ECO:0000259" key="15">
    <source>
        <dbReference type="PROSITE" id="PS51918"/>
    </source>
</evidence>
<comment type="caution">
    <text evidence="16">The sequence shown here is derived from an EMBL/GenBank/DDBJ whole genome shotgun (WGS) entry which is preliminary data.</text>
</comment>
<feature type="domain" description="TRAM" evidence="13">
    <location>
        <begin position="409"/>
        <end position="470"/>
    </location>
</feature>
<comment type="function">
    <text evidence="1 11">Catalyzes the methylthiolation of N6-threonylcarbamoyladenosine (t(6)A), leading to the formation of 2-methylthio-N6-threonylcarbamoyladenosine (ms(2)t(6)A) at position 37 in tRNAs that read codons beginning with adenine.</text>
</comment>
<keyword evidence="5 11" id="KW-0949">S-adenosyl-L-methionine</keyword>
<evidence type="ECO:0000256" key="10">
    <source>
        <dbReference type="ARBA" id="ARBA00051661"/>
    </source>
</evidence>
<keyword evidence="17" id="KW-1185">Reference proteome</keyword>
<dbReference type="Proteomes" id="UP001432322">
    <property type="component" value="Unassembled WGS sequence"/>
</dbReference>
<evidence type="ECO:0000259" key="14">
    <source>
        <dbReference type="PROSITE" id="PS51449"/>
    </source>
</evidence>
<evidence type="ECO:0000256" key="7">
    <source>
        <dbReference type="ARBA" id="ARBA00022723"/>
    </source>
</evidence>
<dbReference type="InterPro" id="IPR006638">
    <property type="entry name" value="Elp3/MiaA/NifB-like_rSAM"/>
</dbReference>
<dbReference type="NCBIfam" id="TIGR01578">
    <property type="entry name" value="MiaB-like-B"/>
    <property type="match status" value="1"/>
</dbReference>
<dbReference type="EC" id="2.8.4.5" evidence="11"/>